<dbReference type="InterPro" id="IPR011705">
    <property type="entry name" value="BACK"/>
</dbReference>
<name>A0AAV2HZN2_LYMST</name>
<dbReference type="CDD" id="cd18186">
    <property type="entry name" value="BTB_POZ_ZBTB_KLHL-like"/>
    <property type="match status" value="1"/>
</dbReference>
<keyword evidence="1" id="KW-0880">Kelch repeat</keyword>
<dbReference type="SMART" id="SM00225">
    <property type="entry name" value="BTB"/>
    <property type="match status" value="1"/>
</dbReference>
<dbReference type="EMBL" id="CAXITT010000355">
    <property type="protein sequence ID" value="CAL1539778.1"/>
    <property type="molecule type" value="Genomic_DNA"/>
</dbReference>
<accession>A0AAV2HZN2</accession>
<organism evidence="5 6">
    <name type="scientific">Lymnaea stagnalis</name>
    <name type="common">Great pond snail</name>
    <name type="synonym">Helix stagnalis</name>
    <dbReference type="NCBI Taxonomy" id="6523"/>
    <lineage>
        <taxon>Eukaryota</taxon>
        <taxon>Metazoa</taxon>
        <taxon>Spiralia</taxon>
        <taxon>Lophotrochozoa</taxon>
        <taxon>Mollusca</taxon>
        <taxon>Gastropoda</taxon>
        <taxon>Heterobranchia</taxon>
        <taxon>Euthyneura</taxon>
        <taxon>Panpulmonata</taxon>
        <taxon>Hygrophila</taxon>
        <taxon>Lymnaeoidea</taxon>
        <taxon>Lymnaeidae</taxon>
        <taxon>Lymnaea</taxon>
    </lineage>
</organism>
<dbReference type="InterPro" id="IPR011043">
    <property type="entry name" value="Gal_Oxase/kelch_b-propeller"/>
</dbReference>
<evidence type="ECO:0000256" key="2">
    <source>
        <dbReference type="ARBA" id="ARBA00022737"/>
    </source>
</evidence>
<evidence type="ECO:0000313" key="5">
    <source>
        <dbReference type="EMBL" id="CAL1539778.1"/>
    </source>
</evidence>
<evidence type="ECO:0000313" key="6">
    <source>
        <dbReference type="Proteomes" id="UP001497497"/>
    </source>
</evidence>
<feature type="compositionally biased region" description="Acidic residues" evidence="3">
    <location>
        <begin position="254"/>
        <end position="264"/>
    </location>
</feature>
<keyword evidence="6" id="KW-1185">Reference proteome</keyword>
<dbReference type="SMART" id="SM00875">
    <property type="entry name" value="BACK"/>
    <property type="match status" value="1"/>
</dbReference>
<dbReference type="Gene3D" id="1.25.40.420">
    <property type="match status" value="1"/>
</dbReference>
<sequence>MLTKPEIACAIIEGISSVREDEELQDFVVEVEGTEFKCHRLILSACSGLFRGLLRSGMKESQKQRTKLEGVSTETFTAILETLYTGCDNLTRENMLSIWLVADQLQITFIFENCVDFITKKIAKDNVIEIWEAASQLMHTNIIELCEKFIISNTSLRNWNIIYETANKLASDLILSHVRDFMKNNFEQVIKSEAFLYLSENDLLEIIKSQDLVVSSEDVVVQSILTWINNGNQIKSVCMAEDLNENSSSFHTGEEEDEKEEELEQGEKVVKEEEGDKDERKENVEDIAISPKYSKEYRMKCLESFLSETRLCLVNAITLEKLSHDDLIMEDKRIRAMVMDAALYKSIGRQHGQSLKAAVHRSCSGLINVAVYSITNGLFSVFSYKHKKNWLEIPSCPYLVNCSCVNLIAYESYFIAVGDVAENSSVCVFVQNEWRELMKLPGHGWLGVAVDDFVFLFNSSNQQIKRFDPRQWNCLFEDLISFPVKDKIEHVSQCEFFILAFCSEVIDETAVHCLDTRSQTWTRLESLDGSAKNMHSFRKEKQLYSLQANGNLWEINSDEINGVHFKLVDILWQGISNMYGVIYINEHLCFSFGKGFEDDAAYSASSKLFDKIRKICCTTDDPPLSNIVPAVLKTIAAS</sequence>
<feature type="region of interest" description="Disordered" evidence="3">
    <location>
        <begin position="247"/>
        <end position="283"/>
    </location>
</feature>
<dbReference type="PANTHER" id="PTHR24412:SF489">
    <property type="entry name" value="RING FINGER DOMAIN AND KELCH REPEAT-CONTAINING PROTEIN DDB_G0271372"/>
    <property type="match status" value="1"/>
</dbReference>
<dbReference type="SUPFAM" id="SSF50965">
    <property type="entry name" value="Galactose oxidase, central domain"/>
    <property type="match status" value="1"/>
</dbReference>
<protein>
    <recommendedName>
        <fullName evidence="4">BTB domain-containing protein</fullName>
    </recommendedName>
</protein>
<dbReference type="AlphaFoldDB" id="A0AAV2HZN2"/>
<evidence type="ECO:0000256" key="3">
    <source>
        <dbReference type="SAM" id="MobiDB-lite"/>
    </source>
</evidence>
<proteinExistence type="predicted"/>
<dbReference type="PANTHER" id="PTHR24412">
    <property type="entry name" value="KELCH PROTEIN"/>
    <property type="match status" value="1"/>
</dbReference>
<gene>
    <name evidence="5" type="ORF">GSLYS_00013511001</name>
</gene>
<dbReference type="SUPFAM" id="SSF54695">
    <property type="entry name" value="POZ domain"/>
    <property type="match status" value="1"/>
</dbReference>
<evidence type="ECO:0000256" key="1">
    <source>
        <dbReference type="ARBA" id="ARBA00022441"/>
    </source>
</evidence>
<dbReference type="InterPro" id="IPR000210">
    <property type="entry name" value="BTB/POZ_dom"/>
</dbReference>
<dbReference type="PROSITE" id="PS50097">
    <property type="entry name" value="BTB"/>
    <property type="match status" value="1"/>
</dbReference>
<comment type="caution">
    <text evidence="5">The sequence shown here is derived from an EMBL/GenBank/DDBJ whole genome shotgun (WGS) entry which is preliminary data.</text>
</comment>
<dbReference type="Pfam" id="PF07707">
    <property type="entry name" value="BACK"/>
    <property type="match status" value="1"/>
</dbReference>
<dbReference type="Proteomes" id="UP001497497">
    <property type="component" value="Unassembled WGS sequence"/>
</dbReference>
<dbReference type="Gene3D" id="3.30.710.10">
    <property type="entry name" value="Potassium Channel Kv1.1, Chain A"/>
    <property type="match status" value="1"/>
</dbReference>
<feature type="compositionally biased region" description="Basic and acidic residues" evidence="3">
    <location>
        <begin position="265"/>
        <end position="283"/>
    </location>
</feature>
<keyword evidence="2" id="KW-0677">Repeat</keyword>
<dbReference type="Pfam" id="PF00651">
    <property type="entry name" value="BTB"/>
    <property type="match status" value="1"/>
</dbReference>
<feature type="domain" description="BTB" evidence="4">
    <location>
        <begin position="25"/>
        <end position="92"/>
    </location>
</feature>
<dbReference type="InterPro" id="IPR011333">
    <property type="entry name" value="SKP1/BTB/POZ_sf"/>
</dbReference>
<reference evidence="5 6" key="1">
    <citation type="submission" date="2024-04" db="EMBL/GenBank/DDBJ databases">
        <authorList>
            <consortium name="Genoscope - CEA"/>
            <person name="William W."/>
        </authorList>
    </citation>
    <scope>NUCLEOTIDE SEQUENCE [LARGE SCALE GENOMIC DNA]</scope>
</reference>
<evidence type="ECO:0000259" key="4">
    <source>
        <dbReference type="PROSITE" id="PS50097"/>
    </source>
</evidence>